<protein>
    <submittedName>
        <fullName evidence="1">ATP-binding protein</fullName>
    </submittedName>
</protein>
<dbReference type="GO" id="GO:0006281">
    <property type="term" value="P:DNA repair"/>
    <property type="evidence" value="ECO:0007669"/>
    <property type="project" value="TreeGrafter"/>
</dbReference>
<dbReference type="AlphaFoldDB" id="A0A926N9N8"/>
<dbReference type="EMBL" id="JACXAH010000002">
    <property type="protein sequence ID" value="MBD1371090.1"/>
    <property type="molecule type" value="Genomic_DNA"/>
</dbReference>
<dbReference type="GO" id="GO:0005524">
    <property type="term" value="F:ATP binding"/>
    <property type="evidence" value="ECO:0007669"/>
    <property type="project" value="UniProtKB-KW"/>
</dbReference>
<gene>
    <name evidence="1" type="ORF">IC620_01790</name>
</gene>
<dbReference type="SUPFAM" id="SSF52540">
    <property type="entry name" value="P-loop containing nucleoside triphosphate hydrolases"/>
    <property type="match status" value="1"/>
</dbReference>
<name>A0A926N9N8_9BACL</name>
<sequence length="145" mass="17334">MEIVIFMGIQASGKSTFYKKHFFRTHVRINLDMLRTRHRENIILDACFRAKQPCVIDNTNPTIEDRKKYITWAKQHDFRVIGYYFEPDYKGSVERNAQRIQDEQIPIIGLKSTLHKLHSPHYDEGFDKVYHVKMLDRTFSVERKS</sequence>
<dbReference type="GO" id="GO:0046404">
    <property type="term" value="F:ATP-dependent polydeoxyribonucleotide 5'-hydroxyl-kinase activity"/>
    <property type="evidence" value="ECO:0007669"/>
    <property type="project" value="TreeGrafter"/>
</dbReference>
<keyword evidence="1" id="KW-0547">Nucleotide-binding</keyword>
<dbReference type="GO" id="GO:0003690">
    <property type="term" value="F:double-stranded DNA binding"/>
    <property type="evidence" value="ECO:0007669"/>
    <property type="project" value="TreeGrafter"/>
</dbReference>
<comment type="caution">
    <text evidence="1">The sequence shown here is derived from an EMBL/GenBank/DDBJ whole genome shotgun (WGS) entry which is preliminary data.</text>
</comment>
<dbReference type="InterPro" id="IPR027417">
    <property type="entry name" value="P-loop_NTPase"/>
</dbReference>
<reference evidence="1" key="1">
    <citation type="submission" date="2020-09" db="EMBL/GenBank/DDBJ databases">
        <title>A novel bacterium of genus Hazenella, isolated from South China Sea.</title>
        <authorList>
            <person name="Huang H."/>
            <person name="Mo K."/>
            <person name="Hu Y."/>
        </authorList>
    </citation>
    <scope>NUCLEOTIDE SEQUENCE</scope>
    <source>
        <strain evidence="1">IB182357</strain>
    </source>
</reference>
<proteinExistence type="predicted"/>
<dbReference type="PANTHER" id="PTHR12083">
    <property type="entry name" value="BIFUNCTIONAL POLYNUCLEOTIDE PHOSPHATASE/KINASE"/>
    <property type="match status" value="1"/>
</dbReference>
<dbReference type="Gene3D" id="3.40.50.300">
    <property type="entry name" value="P-loop containing nucleotide triphosphate hydrolases"/>
    <property type="match status" value="1"/>
</dbReference>
<dbReference type="Pfam" id="PF13671">
    <property type="entry name" value="AAA_33"/>
    <property type="match status" value="1"/>
</dbReference>
<dbReference type="Proteomes" id="UP000661691">
    <property type="component" value="Unassembled WGS sequence"/>
</dbReference>
<dbReference type="PANTHER" id="PTHR12083:SF9">
    <property type="entry name" value="BIFUNCTIONAL POLYNUCLEOTIDE PHOSPHATASE_KINASE"/>
    <property type="match status" value="1"/>
</dbReference>
<evidence type="ECO:0000313" key="1">
    <source>
        <dbReference type="EMBL" id="MBD1371090.1"/>
    </source>
</evidence>
<organism evidence="1 2">
    <name type="scientific">Polycladospora coralii</name>
    <dbReference type="NCBI Taxonomy" id="2771432"/>
    <lineage>
        <taxon>Bacteria</taxon>
        <taxon>Bacillati</taxon>
        <taxon>Bacillota</taxon>
        <taxon>Bacilli</taxon>
        <taxon>Bacillales</taxon>
        <taxon>Thermoactinomycetaceae</taxon>
        <taxon>Polycladospora</taxon>
    </lineage>
</organism>
<dbReference type="RefSeq" id="WP_191141366.1">
    <property type="nucleotide sequence ID" value="NZ_JACXAH010000002.1"/>
</dbReference>
<dbReference type="PIRSF" id="PIRSF037081">
    <property type="entry name" value="P-loop_All4644_prd"/>
    <property type="match status" value="1"/>
</dbReference>
<keyword evidence="2" id="KW-1185">Reference proteome</keyword>
<dbReference type="InterPro" id="IPR017101">
    <property type="entry name" value="P-loop_ATP/GTP-bd_All4644_prd"/>
</dbReference>
<evidence type="ECO:0000313" key="2">
    <source>
        <dbReference type="Proteomes" id="UP000661691"/>
    </source>
</evidence>
<accession>A0A926N9N8</accession>
<dbReference type="GO" id="GO:0046403">
    <property type="term" value="F:polynucleotide 3'-phosphatase activity"/>
    <property type="evidence" value="ECO:0007669"/>
    <property type="project" value="TreeGrafter"/>
</dbReference>
<keyword evidence="1" id="KW-0067">ATP-binding</keyword>